<dbReference type="OrthoDB" id="5845629at2759"/>
<evidence type="ECO:0000259" key="12">
    <source>
        <dbReference type="PROSITE" id="PS50994"/>
    </source>
</evidence>
<dbReference type="InterPro" id="IPR001969">
    <property type="entry name" value="Aspartic_peptidase_AS"/>
</dbReference>
<dbReference type="InterPro" id="IPR041588">
    <property type="entry name" value="Integrase_H2C2"/>
</dbReference>
<evidence type="ECO:0000256" key="2">
    <source>
        <dbReference type="ARBA" id="ARBA00022679"/>
    </source>
</evidence>
<feature type="domain" description="Integrase catalytic" evidence="12">
    <location>
        <begin position="2081"/>
        <end position="2240"/>
    </location>
</feature>
<dbReference type="InterPro" id="IPR005162">
    <property type="entry name" value="Retrotrans_gag_dom"/>
</dbReference>
<dbReference type="CDD" id="cd00303">
    <property type="entry name" value="retropepsin_like"/>
    <property type="match status" value="1"/>
</dbReference>
<dbReference type="InterPro" id="IPR036397">
    <property type="entry name" value="RNaseH_sf"/>
</dbReference>
<dbReference type="EC" id="2.7.7.49" evidence="1"/>
<keyword evidence="7" id="KW-0695">RNA-directed DNA polymerase</keyword>
<dbReference type="FunFam" id="3.30.420.10:FF:000032">
    <property type="entry name" value="Retrovirus-related Pol polyprotein from transposon 297-like Protein"/>
    <property type="match status" value="1"/>
</dbReference>
<accession>A0A0B1SZQ6</accession>
<keyword evidence="2" id="KW-0808">Transferase</keyword>
<dbReference type="GO" id="GO:0042575">
    <property type="term" value="C:DNA polymerase complex"/>
    <property type="evidence" value="ECO:0007669"/>
    <property type="project" value="UniProtKB-ARBA"/>
</dbReference>
<keyword evidence="10" id="KW-1133">Transmembrane helix</keyword>
<dbReference type="Pfam" id="PF00078">
    <property type="entry name" value="RVT_1"/>
    <property type="match status" value="1"/>
</dbReference>
<feature type="compositionally biased region" description="Polar residues" evidence="9">
    <location>
        <begin position="272"/>
        <end position="284"/>
    </location>
</feature>
<feature type="region of interest" description="Disordered" evidence="9">
    <location>
        <begin position="795"/>
        <end position="814"/>
    </location>
</feature>
<evidence type="ECO:0000313" key="14">
    <source>
        <dbReference type="Proteomes" id="UP000053660"/>
    </source>
</evidence>
<keyword evidence="3" id="KW-0548">Nucleotidyltransferase</keyword>
<dbReference type="PROSITE" id="PS00141">
    <property type="entry name" value="ASP_PROTEASE"/>
    <property type="match status" value="1"/>
</dbReference>
<dbReference type="InterPro" id="IPR021109">
    <property type="entry name" value="Peptidase_aspartic_dom_sf"/>
</dbReference>
<dbReference type="GO" id="GO:0015074">
    <property type="term" value="P:DNA integration"/>
    <property type="evidence" value="ECO:0007669"/>
    <property type="project" value="InterPro"/>
</dbReference>
<keyword evidence="8" id="KW-0175">Coiled coil</keyword>
<evidence type="ECO:0000256" key="10">
    <source>
        <dbReference type="SAM" id="Phobius"/>
    </source>
</evidence>
<dbReference type="Pfam" id="PF17917">
    <property type="entry name" value="RT_RNaseH"/>
    <property type="match status" value="1"/>
</dbReference>
<dbReference type="InterPro" id="IPR043128">
    <property type="entry name" value="Rev_trsase/Diguanyl_cyclase"/>
</dbReference>
<name>A0A0B1SZQ6_OESDE</name>
<evidence type="ECO:0000256" key="9">
    <source>
        <dbReference type="SAM" id="MobiDB-lite"/>
    </source>
</evidence>
<dbReference type="InterPro" id="IPR000477">
    <property type="entry name" value="RT_dom"/>
</dbReference>
<dbReference type="CDD" id="cd09274">
    <property type="entry name" value="RNase_HI_RT_Ty3"/>
    <property type="match status" value="1"/>
</dbReference>
<evidence type="ECO:0000256" key="6">
    <source>
        <dbReference type="ARBA" id="ARBA00022801"/>
    </source>
</evidence>
<keyword evidence="10" id="KW-0472">Membrane</keyword>
<dbReference type="Gene3D" id="3.10.20.370">
    <property type="match status" value="1"/>
</dbReference>
<evidence type="ECO:0000256" key="3">
    <source>
        <dbReference type="ARBA" id="ARBA00022695"/>
    </source>
</evidence>
<dbReference type="Gene3D" id="2.40.70.10">
    <property type="entry name" value="Acid Proteases"/>
    <property type="match status" value="1"/>
</dbReference>
<dbReference type="PANTHER" id="PTHR37984:SF5">
    <property type="entry name" value="PROTEIN NYNRIN-LIKE"/>
    <property type="match status" value="1"/>
</dbReference>
<dbReference type="FunFam" id="1.10.340.70:FF:000001">
    <property type="entry name" value="Retrovirus-related Pol polyprotein from transposon gypsy-like Protein"/>
    <property type="match status" value="1"/>
</dbReference>
<dbReference type="SUPFAM" id="SSF56672">
    <property type="entry name" value="DNA/RNA polymerases"/>
    <property type="match status" value="1"/>
</dbReference>
<dbReference type="CDD" id="cd01647">
    <property type="entry name" value="RT_LTR"/>
    <property type="match status" value="1"/>
</dbReference>
<dbReference type="PROSITE" id="PS50878">
    <property type="entry name" value="RT_POL"/>
    <property type="match status" value="1"/>
</dbReference>
<dbReference type="Proteomes" id="UP000053660">
    <property type="component" value="Unassembled WGS sequence"/>
</dbReference>
<evidence type="ECO:0000256" key="4">
    <source>
        <dbReference type="ARBA" id="ARBA00022722"/>
    </source>
</evidence>
<feature type="compositionally biased region" description="Low complexity" evidence="9">
    <location>
        <begin position="801"/>
        <end position="810"/>
    </location>
</feature>
<dbReference type="InterPro" id="IPR012337">
    <property type="entry name" value="RNaseH-like_sf"/>
</dbReference>
<feature type="domain" description="Reverse transcriptase" evidence="11">
    <location>
        <begin position="1540"/>
        <end position="1719"/>
    </location>
</feature>
<feature type="region of interest" description="Disordered" evidence="9">
    <location>
        <begin position="1"/>
        <end position="30"/>
    </location>
</feature>
<keyword evidence="6" id="KW-0378">Hydrolase</keyword>
<evidence type="ECO:0000259" key="11">
    <source>
        <dbReference type="PROSITE" id="PS50878"/>
    </source>
</evidence>
<dbReference type="SUPFAM" id="SSF53098">
    <property type="entry name" value="Ribonuclease H-like"/>
    <property type="match status" value="1"/>
</dbReference>
<keyword evidence="4" id="KW-0540">Nuclease</keyword>
<dbReference type="GO" id="GO:0004190">
    <property type="term" value="F:aspartic-type endopeptidase activity"/>
    <property type="evidence" value="ECO:0007669"/>
    <property type="project" value="InterPro"/>
</dbReference>
<feature type="transmembrane region" description="Helical" evidence="10">
    <location>
        <begin position="1109"/>
        <end position="1131"/>
    </location>
</feature>
<evidence type="ECO:0000256" key="7">
    <source>
        <dbReference type="ARBA" id="ARBA00022918"/>
    </source>
</evidence>
<dbReference type="Pfam" id="PF03732">
    <property type="entry name" value="Retrotrans_gag"/>
    <property type="match status" value="1"/>
</dbReference>
<reference evidence="13 14" key="1">
    <citation type="submission" date="2014-03" db="EMBL/GenBank/DDBJ databases">
        <title>Draft genome of the hookworm Oesophagostomum dentatum.</title>
        <authorList>
            <person name="Mitreva M."/>
        </authorList>
    </citation>
    <scope>NUCLEOTIDE SEQUENCE [LARGE SCALE GENOMIC DNA]</scope>
    <source>
        <strain evidence="13 14">OD-Hann</strain>
    </source>
</reference>
<protein>
    <recommendedName>
        <fullName evidence="1">RNA-directed DNA polymerase</fullName>
        <ecNumber evidence="1">2.7.7.49</ecNumber>
    </recommendedName>
</protein>
<keyword evidence="14" id="KW-1185">Reference proteome</keyword>
<gene>
    <name evidence="13" type="ORF">OESDEN_10770</name>
</gene>
<dbReference type="GO" id="GO:0003676">
    <property type="term" value="F:nucleic acid binding"/>
    <property type="evidence" value="ECO:0007669"/>
    <property type="project" value="InterPro"/>
</dbReference>
<dbReference type="PANTHER" id="PTHR37984">
    <property type="entry name" value="PROTEIN CBG26694"/>
    <property type="match status" value="1"/>
</dbReference>
<evidence type="ECO:0000256" key="5">
    <source>
        <dbReference type="ARBA" id="ARBA00022759"/>
    </source>
</evidence>
<dbReference type="InterPro" id="IPR041373">
    <property type="entry name" value="RT_RNaseH"/>
</dbReference>
<keyword evidence="10" id="KW-0812">Transmembrane</keyword>
<dbReference type="Gene3D" id="3.30.420.10">
    <property type="entry name" value="Ribonuclease H-like superfamily/Ribonuclease H"/>
    <property type="match status" value="1"/>
</dbReference>
<organism evidence="13 14">
    <name type="scientific">Oesophagostomum dentatum</name>
    <name type="common">Nodular worm</name>
    <dbReference type="NCBI Taxonomy" id="61180"/>
    <lineage>
        <taxon>Eukaryota</taxon>
        <taxon>Metazoa</taxon>
        <taxon>Ecdysozoa</taxon>
        <taxon>Nematoda</taxon>
        <taxon>Chromadorea</taxon>
        <taxon>Rhabditida</taxon>
        <taxon>Rhabditina</taxon>
        <taxon>Rhabditomorpha</taxon>
        <taxon>Strongyloidea</taxon>
        <taxon>Strongylidae</taxon>
        <taxon>Oesophagostomum</taxon>
    </lineage>
</organism>
<dbReference type="InterPro" id="IPR001584">
    <property type="entry name" value="Integrase_cat-core"/>
</dbReference>
<proteinExistence type="predicted"/>
<dbReference type="Pfam" id="PF17921">
    <property type="entry name" value="Integrase_H2C2"/>
    <property type="match status" value="1"/>
</dbReference>
<dbReference type="GO" id="GO:0006508">
    <property type="term" value="P:proteolysis"/>
    <property type="evidence" value="ECO:0007669"/>
    <property type="project" value="InterPro"/>
</dbReference>
<feature type="compositionally biased region" description="Basic residues" evidence="9">
    <location>
        <begin position="253"/>
        <end position="263"/>
    </location>
</feature>
<dbReference type="PROSITE" id="PS50994">
    <property type="entry name" value="INTEGRASE"/>
    <property type="match status" value="1"/>
</dbReference>
<keyword evidence="5" id="KW-0255">Endonuclease</keyword>
<dbReference type="Pfam" id="PF13975">
    <property type="entry name" value="gag-asp_proteas"/>
    <property type="match status" value="1"/>
</dbReference>
<sequence>MKSEEEEDYQHTPTKMAKQLGRSNTPPKMENQPIYQACKLLGDRVAKFSGLGDRTFEEFLEEFTDLMERFQIPNEYGKIILPLYLVGPAKVKYSNIPGVKDLSWEELVINLAKKFKSDALLSNLRDELHNITQGRDSIAEFAEKIFRKTKFAFQGMDKNLASQMAIDFFIKGLNPQIRKAVRRLPETSDFDTVVASAEKEYRILQQEREEDRETTQTINSIIVDDKIDRLEKELNALKLQIPPNQSRNPIRARGNRGAHRGTSRRPFLNPARNPNSPRGSWSNNRRTFFTRGFRLPFNRSVWRNPMTTSGPYVQGGYPQNLLVANPLASTDYPSTSGLARSPYIATNLLYIAAIVAYLTPFTVAQQYQICGTNPSANVIALPTLVDCAIHHSEPLMRTTAHLYMETNNPLRMNATKCYRDVIKVAITNYLYIRTQREVVQRFRISIPRELCISMRATGQIHGHILKQIVFGLWTTDEIEDDNYTLPLWGTNHYLRSVYSMEHGDLASFDGKHVISSFANLQNCALTDGYCQLQEETVVWEPVSVIPLCPYMFVGSFDVYVNMKYAVIPQHEIAFEFYEDPDQEEEILLTCGLSNHYLTTSRHVLVFPSLPENTSLQEYIRQKQPRKRPTREIRYVIDAQGNKSPYEFVSFITQPLIQRIFGIHELSKLPQFAVNPITEPKILKQIMQWNVTNKDFVNRRRLYAVEDPRMTVLRTIRYAEYRWNQLALFAEIAKKRALTYGEYSLQRDLQHGISPTFDEYLAREFGASKIEFSEGNSTIPIPHFSAAAIPTSTQKPKIMPVTPATKTTKSTTVKKAKTMATLKTNAVKPEQITAKPRSTTTQTHDQTHAGVAITRQSADVPPQKETIELSNSQTQALVNQLAAKFLKRFHEPMFVLREMYNNICTRQYLNTLRIYTLSTIEPTWAARELLGRSDVVATLQNGELLVTRCRSVTPTHIYTDHKINDICYVLTPVQVENETWFSIPGTQDLLPISATTPCPYLSHKRSYHFQHVLLPNSLKLARPFLFGPPIFYAQDSDNALPFARFYLQALQQNLYDNEAKVQKRGVFENVISKIQAAGKSVGHSLRSTYAATTEKLSEGVNEIKWSLLNLALWIIIPVLVSAIIIILCIFYIKLYFIRRTSTAAASAMIDLANTFTRKKPIRRQINTVQTENVELETVSEPLFIPRIYAVLSSKTARLPYVQIILANRPAIALVDSGAAISCIRLSTLLSLQPYPPPTKDNITAVAANGTKISVIATVHLPICLGTYIIDHTIHVVNDGDCPAPVLLGSDFLRRLNEHGLKVTLDLYKQQLTVGDSTHKLVQLNNIMLSENQPYSVRVVGPVTLQGRTNNLIPAKIDGYFSTVPTDFYIEDNHRPFESIFVIGRALVTSDGNGNCFINVLNPTVTCIQLYDRMNIARAVPAVSADLQISALQQIVPYVPPEADWEQWMPKFPMTPIPDHDITAEIDFSRCALDHLAKEKLKNLIRTHSNAFVGPDGSLGHYNGPIRHRIDLIEGSEIPARKVYRVPLEKRMEIEKQITQMLKDGIIRESTSPFCAPIVLVRKRDANSWRFTIDFRGLNAITKPQQSILPNIQDILDLCANQCLYTSLDFQQGFHQIPLEESHCERTAFACFLGAFEYVRMPMGLKGAPATFQRIMEDFKKYLRARVFIYIDDLIITSETPEEHLRDIDEVLGKIEVIGMKLKASKCEFARDEITFLGFVLSKDGIRPNPEKTKAIDQYPIPKTASDVRAFLGMCSFFRRFVYNFASVAAPLFALTKKDAKFEWTKECQQAMDKLKGALTTAPILVAPRLGLPFVIETDSSAKGVAAVLRQEQEGELKVIAYASRTLNKHEARYPAIELEALGLVFAVQKFRPYIDGAKCTIITDHSPLKALFYRKDLTGRLAKYQIVLQEFDITIVYRAGKKNVLCDTLSRHLPEVNSIQYPGSQGSDQLDLTVARAEQDNCPWIANYKQRLKENSGLPELADYIIYDEILYKIPHQLNQELQLVLPEDSTLKNRILAQVHCSNHGSAHLGTKKTLAAIAKIAIWNKMQKDVNDYVTSCKVCQIRKDPEAYRVSEPLHRFEIPTRPWQRVHSDVIGPLPLTLQGNKFIIVFVDAFSKFIIAEPIPDQKANTTTDTFINRCIARFGTPEVLVTDQGTNYMSDTFRRTLNILNITHKTSTPYHHESNGQVERANRTLQEMISMATSDHPDNWDNIVHLITHAYNSAKNSSTQHSPHSVIHGLEPNDPFRMALRLPMKKFVDADDYADQLIALLQNIWQNVAHNLKKSQDTQKRHYDLRKKTHPTEFIIGGKVMIRKATGHKLAPRFEGPFEIVDVDRPNITIRDGRRLREIHMDRAKIWKETANSETDNTIETRND</sequence>
<dbReference type="EMBL" id="KN554261">
    <property type="protein sequence ID" value="KHJ89406.1"/>
    <property type="molecule type" value="Genomic_DNA"/>
</dbReference>
<dbReference type="FunFam" id="3.10.20.370:FF:000001">
    <property type="entry name" value="Retrovirus-related Pol polyprotein from transposon 17.6-like protein"/>
    <property type="match status" value="1"/>
</dbReference>
<evidence type="ECO:0000256" key="1">
    <source>
        <dbReference type="ARBA" id="ARBA00012493"/>
    </source>
</evidence>
<dbReference type="FunFam" id="3.30.70.270:FF:000020">
    <property type="entry name" value="Transposon Tf2-6 polyprotein-like Protein"/>
    <property type="match status" value="1"/>
</dbReference>
<dbReference type="SUPFAM" id="SSF50630">
    <property type="entry name" value="Acid proteases"/>
    <property type="match status" value="1"/>
</dbReference>
<dbReference type="Gene3D" id="3.30.70.270">
    <property type="match status" value="2"/>
</dbReference>
<dbReference type="Pfam" id="PF00665">
    <property type="entry name" value="rve"/>
    <property type="match status" value="1"/>
</dbReference>
<feature type="coiled-coil region" evidence="8">
    <location>
        <begin position="194"/>
        <end position="240"/>
    </location>
</feature>
<dbReference type="GO" id="GO:0003964">
    <property type="term" value="F:RNA-directed DNA polymerase activity"/>
    <property type="evidence" value="ECO:0007669"/>
    <property type="project" value="UniProtKB-KW"/>
</dbReference>
<dbReference type="Gene3D" id="1.10.340.70">
    <property type="match status" value="1"/>
</dbReference>
<evidence type="ECO:0000256" key="8">
    <source>
        <dbReference type="SAM" id="Coils"/>
    </source>
</evidence>
<dbReference type="GO" id="GO:0004519">
    <property type="term" value="F:endonuclease activity"/>
    <property type="evidence" value="ECO:0007669"/>
    <property type="project" value="UniProtKB-KW"/>
</dbReference>
<dbReference type="InterPro" id="IPR043502">
    <property type="entry name" value="DNA/RNA_pol_sf"/>
</dbReference>
<feature type="region of interest" description="Disordered" evidence="9">
    <location>
        <begin position="243"/>
        <end position="284"/>
    </location>
</feature>
<dbReference type="InterPro" id="IPR050951">
    <property type="entry name" value="Retrovirus_Pol_polyprotein"/>
</dbReference>
<evidence type="ECO:0000313" key="13">
    <source>
        <dbReference type="EMBL" id="KHJ89406.1"/>
    </source>
</evidence>
<dbReference type="Gene3D" id="3.10.10.10">
    <property type="entry name" value="HIV Type 1 Reverse Transcriptase, subunit A, domain 1"/>
    <property type="match status" value="1"/>
</dbReference>